<feature type="region of interest" description="Disordered" evidence="4">
    <location>
        <begin position="591"/>
        <end position="614"/>
    </location>
</feature>
<dbReference type="PANTHER" id="PTHR22656:SF1">
    <property type="entry name" value="EF-HAND CALCIUM-BINDING DOMAIN-CONTAINING PROTEIN 13"/>
    <property type="match status" value="1"/>
</dbReference>
<dbReference type="SUPFAM" id="SSF47473">
    <property type="entry name" value="EF-hand"/>
    <property type="match status" value="2"/>
</dbReference>
<evidence type="ECO:0000259" key="5">
    <source>
        <dbReference type="PROSITE" id="PS50222"/>
    </source>
</evidence>
<dbReference type="EMBL" id="JAHGAV010000018">
    <property type="protein sequence ID" value="KAG6938276.1"/>
    <property type="molecule type" value="Genomic_DNA"/>
</dbReference>
<dbReference type="SMART" id="SM00054">
    <property type="entry name" value="EFh"/>
    <property type="match status" value="4"/>
</dbReference>
<proteinExistence type="predicted"/>
<gene>
    <name evidence="6" type="primary">EFCAB3</name>
    <name evidence="6" type="ORF">G0U57_006357</name>
</gene>
<dbReference type="AlphaFoldDB" id="A0A8T1T9S3"/>
<dbReference type="PANTHER" id="PTHR22656">
    <property type="entry name" value="EF-HAND CALCIUM-BINDING DOMAIN-CONTAINING PROTEIN 13"/>
    <property type="match status" value="1"/>
</dbReference>
<keyword evidence="1" id="KW-0479">Metal-binding</keyword>
<dbReference type="CDD" id="cd00051">
    <property type="entry name" value="EFh"/>
    <property type="match status" value="1"/>
</dbReference>
<organism evidence="6 7">
    <name type="scientific">Chelydra serpentina</name>
    <name type="common">Snapping turtle</name>
    <name type="synonym">Testudo serpentina</name>
    <dbReference type="NCBI Taxonomy" id="8475"/>
    <lineage>
        <taxon>Eukaryota</taxon>
        <taxon>Metazoa</taxon>
        <taxon>Chordata</taxon>
        <taxon>Craniata</taxon>
        <taxon>Vertebrata</taxon>
        <taxon>Euteleostomi</taxon>
        <taxon>Archelosauria</taxon>
        <taxon>Testudinata</taxon>
        <taxon>Testudines</taxon>
        <taxon>Cryptodira</taxon>
        <taxon>Durocryptodira</taxon>
        <taxon>Americhelydia</taxon>
        <taxon>Chelydroidea</taxon>
        <taxon>Chelydridae</taxon>
        <taxon>Chelydra</taxon>
    </lineage>
</organism>
<evidence type="ECO:0000256" key="2">
    <source>
        <dbReference type="ARBA" id="ARBA00022737"/>
    </source>
</evidence>
<keyword evidence="2" id="KW-0677">Repeat</keyword>
<dbReference type="Pfam" id="PF13833">
    <property type="entry name" value="EF-hand_8"/>
    <property type="match status" value="1"/>
</dbReference>
<keyword evidence="7" id="KW-1185">Reference proteome</keyword>
<dbReference type="InterPro" id="IPR018247">
    <property type="entry name" value="EF_Hand_1_Ca_BS"/>
</dbReference>
<dbReference type="InterPro" id="IPR002048">
    <property type="entry name" value="EF_hand_dom"/>
</dbReference>
<comment type="caution">
    <text evidence="6">The sequence shown here is derived from an EMBL/GenBank/DDBJ whole genome shotgun (WGS) entry which is preliminary data.</text>
</comment>
<evidence type="ECO:0000256" key="1">
    <source>
        <dbReference type="ARBA" id="ARBA00022723"/>
    </source>
</evidence>
<feature type="non-terminal residue" evidence="6">
    <location>
        <position position="1"/>
    </location>
</feature>
<dbReference type="FunFam" id="1.10.238.10:FF:000178">
    <property type="entry name" value="Calmodulin-2 A"/>
    <property type="match status" value="1"/>
</dbReference>
<protein>
    <submittedName>
        <fullName evidence="6">EF-hand calcium binding domain 3</fullName>
    </submittedName>
</protein>
<dbReference type="OrthoDB" id="26525at2759"/>
<accession>A0A8T1T9S3</accession>
<dbReference type="PROSITE" id="PS00018">
    <property type="entry name" value="EF_HAND_1"/>
    <property type="match status" value="1"/>
</dbReference>
<evidence type="ECO:0000256" key="3">
    <source>
        <dbReference type="ARBA" id="ARBA00022837"/>
    </source>
</evidence>
<feature type="domain" description="EF-hand" evidence="5">
    <location>
        <begin position="262"/>
        <end position="297"/>
    </location>
</feature>
<dbReference type="Proteomes" id="UP000765507">
    <property type="component" value="Unassembled WGS sequence"/>
</dbReference>
<sequence length="614" mass="69278">NLDSILDSMGVHLTNEELQEVLKHATIEADGKVNLGEFMKGARALHKLPPGEEDKVDVGNLDSILANMGIHLTQEELQEVLKHCPVDRDGTVGLSAFMKSVMSTRRPSQAERDRVDPGHLDSILAHMGIYLTNEELQDALKFVTVDADGKVNLSQFMRGVSAVQPMTQGPEKPQMTFGPISETNMTLKSLPKKMMLKPLPKKTSGELSGILLDKNKCKAAKNLTRDQLEAFHQAYSFFSKDADGSIDLQGLETTANNLGISLTEQEAYDELSYADMDGDGKVNFSDFLTIVSDNKRFIQAVAPEKGITEDFDSVDATGILFFEVLSKLVEMSALPRKAMLEIVSYYRQKFLASTGRRAWTDGGSFMDHGKGLHTLKRAPTPQRGKVTSMSAFAGAARISVMNDKELEAYVETLKASSVPSDSPYAQVPIFPLLPNRDGMTIPKPKKDLQKLEMQRRKEPISSFENHFFHKRNWLREATAFKPPAYIRDRKNTLSLGPHLMERRHGLTIEDLREIRLDVKRVTEMYKQGMALKERNRMLRLWRRLHGGQIGLESGNHSFYHTFSTYSWSWNTRQELVTPNELQHYDNKLYRREHSSASSDDSEVKSEIRKGKEVK</sequence>
<dbReference type="PROSITE" id="PS50222">
    <property type="entry name" value="EF_HAND_2"/>
    <property type="match status" value="1"/>
</dbReference>
<keyword evidence="3" id="KW-0106">Calcium</keyword>
<dbReference type="InterPro" id="IPR011992">
    <property type="entry name" value="EF-hand-dom_pair"/>
</dbReference>
<evidence type="ECO:0000313" key="7">
    <source>
        <dbReference type="Proteomes" id="UP000765507"/>
    </source>
</evidence>
<dbReference type="Gene3D" id="1.10.238.10">
    <property type="entry name" value="EF-hand"/>
    <property type="match status" value="3"/>
</dbReference>
<dbReference type="GO" id="GO:0005509">
    <property type="term" value="F:calcium ion binding"/>
    <property type="evidence" value="ECO:0007669"/>
    <property type="project" value="InterPro"/>
</dbReference>
<reference evidence="6 7" key="1">
    <citation type="journal article" date="2020" name="G3 (Bethesda)">
        <title>Draft Genome of the Common Snapping Turtle, Chelydra serpentina, a Model for Phenotypic Plasticity in Reptiles.</title>
        <authorList>
            <person name="Das D."/>
            <person name="Singh S.K."/>
            <person name="Bierstedt J."/>
            <person name="Erickson A."/>
            <person name="Galli G.L.J."/>
            <person name="Crossley D.A. 2nd"/>
            <person name="Rhen T."/>
        </authorList>
    </citation>
    <scope>NUCLEOTIDE SEQUENCE [LARGE SCALE GENOMIC DNA]</scope>
    <source>
        <strain evidence="6">KW</strain>
    </source>
</reference>
<evidence type="ECO:0000313" key="6">
    <source>
        <dbReference type="EMBL" id="KAG6938276.1"/>
    </source>
</evidence>
<dbReference type="GO" id="GO:0043226">
    <property type="term" value="C:organelle"/>
    <property type="evidence" value="ECO:0007669"/>
    <property type="project" value="UniProtKB-ARBA"/>
</dbReference>
<feature type="compositionally biased region" description="Basic and acidic residues" evidence="4">
    <location>
        <begin position="601"/>
        <end position="614"/>
    </location>
</feature>
<name>A0A8T1T9S3_CHESE</name>
<evidence type="ECO:0000256" key="4">
    <source>
        <dbReference type="SAM" id="MobiDB-lite"/>
    </source>
</evidence>